<dbReference type="EMBL" id="KQ981523">
    <property type="protein sequence ID" value="KYN40375.1"/>
    <property type="molecule type" value="Genomic_DNA"/>
</dbReference>
<reference evidence="2 3" key="1">
    <citation type="submission" date="2016-03" db="EMBL/GenBank/DDBJ databases">
        <title>Trachymyrmex septentrionalis WGS genome.</title>
        <authorList>
            <person name="Nygaard S."/>
            <person name="Hu H."/>
            <person name="Boomsma J."/>
            <person name="Zhang G."/>
        </authorList>
    </citation>
    <scope>NUCLEOTIDE SEQUENCE [LARGE SCALE GENOMIC DNA]</scope>
    <source>
        <strain evidence="2">Tsep2-gDNA-1</strain>
        <tissue evidence="2">Whole body</tissue>
    </source>
</reference>
<evidence type="ECO:0000256" key="1">
    <source>
        <dbReference type="SAM" id="MobiDB-lite"/>
    </source>
</evidence>
<sequence>NEVYSKEFKELFNLGRLLLFQFDCVANLYLNKFELRDTLYTISQKAHTGIFTNRFEKETERTKKKKKKKTKKKKKKKRRRGEEEVETPRVALETIKLFAIPSLPVELLPGGREILVEYRCYQKLRSNIAKIAFNEGTRENMRFQRDDPFAGTIFPHEREVSEFTKNEITVARDRAAILMEALGSDLPVPSATGPKRSH</sequence>
<organism evidence="2 3">
    <name type="scientific">Trachymyrmex septentrionalis</name>
    <dbReference type="NCBI Taxonomy" id="34720"/>
    <lineage>
        <taxon>Eukaryota</taxon>
        <taxon>Metazoa</taxon>
        <taxon>Ecdysozoa</taxon>
        <taxon>Arthropoda</taxon>
        <taxon>Hexapoda</taxon>
        <taxon>Insecta</taxon>
        <taxon>Pterygota</taxon>
        <taxon>Neoptera</taxon>
        <taxon>Endopterygota</taxon>
        <taxon>Hymenoptera</taxon>
        <taxon>Apocrita</taxon>
        <taxon>Aculeata</taxon>
        <taxon>Formicoidea</taxon>
        <taxon>Formicidae</taxon>
        <taxon>Myrmicinae</taxon>
        <taxon>Trachymyrmex</taxon>
    </lineage>
</organism>
<name>A0A195FI72_9HYME</name>
<gene>
    <name evidence="2" type="ORF">ALC56_05320</name>
</gene>
<protein>
    <submittedName>
        <fullName evidence="2">Uncharacterized protein</fullName>
    </submittedName>
</protein>
<keyword evidence="3" id="KW-1185">Reference proteome</keyword>
<feature type="non-terminal residue" evidence="2">
    <location>
        <position position="1"/>
    </location>
</feature>
<accession>A0A195FI72</accession>
<feature type="compositionally biased region" description="Basic residues" evidence="1">
    <location>
        <begin position="62"/>
        <end position="79"/>
    </location>
</feature>
<dbReference type="Proteomes" id="UP000078541">
    <property type="component" value="Unassembled WGS sequence"/>
</dbReference>
<proteinExistence type="predicted"/>
<evidence type="ECO:0000313" key="3">
    <source>
        <dbReference type="Proteomes" id="UP000078541"/>
    </source>
</evidence>
<feature type="region of interest" description="Disordered" evidence="1">
    <location>
        <begin position="61"/>
        <end position="85"/>
    </location>
</feature>
<evidence type="ECO:0000313" key="2">
    <source>
        <dbReference type="EMBL" id="KYN40375.1"/>
    </source>
</evidence>
<dbReference type="AlphaFoldDB" id="A0A195FI72"/>